<accession>A0A6V8H0A6</accession>
<proteinExistence type="predicted"/>
<dbReference type="AlphaFoldDB" id="A0A6V8H0A6"/>
<sequence>MRAALKSKTPYLPADIIPDLLPEPIVQKVLKDKLAVYQKAGIAAELGVLLGLKVVHENKGNFELETKEVKQYILSNPTDYFDELMENEHYSAEVKKFLLTVKRKRGRLVTGFLTTSDAVWKRTVGRSSDKSGKVSVPVDLALQAAGVPVPPGLTNPAINPDRAEKMTLEKELRLGKDEIFAVSYSPIKISWWDNKAVAGAGMKAKRHQLAFGDEDEDPEIVDISKAGILDLDFSRLDVDVGDEDDGSSEEDEEGDAEEETE</sequence>
<dbReference type="EMBL" id="DF933811">
    <property type="protein sequence ID" value="GAM34750.1"/>
    <property type="molecule type" value="Genomic_DNA"/>
</dbReference>
<gene>
    <name evidence="2" type="ORF">TCE0_015f02527</name>
</gene>
<feature type="compositionally biased region" description="Acidic residues" evidence="1">
    <location>
        <begin position="239"/>
        <end position="261"/>
    </location>
</feature>
<organism evidence="2 3">
    <name type="scientific">Talaromyces pinophilus</name>
    <name type="common">Penicillium pinophilum</name>
    <dbReference type="NCBI Taxonomy" id="128442"/>
    <lineage>
        <taxon>Eukaryota</taxon>
        <taxon>Fungi</taxon>
        <taxon>Dikarya</taxon>
        <taxon>Ascomycota</taxon>
        <taxon>Pezizomycotina</taxon>
        <taxon>Eurotiomycetes</taxon>
        <taxon>Eurotiomycetidae</taxon>
        <taxon>Eurotiales</taxon>
        <taxon>Trichocomaceae</taxon>
        <taxon>Talaromyces</taxon>
        <taxon>Talaromyces sect. Talaromyces</taxon>
    </lineage>
</organism>
<dbReference type="Proteomes" id="UP000053095">
    <property type="component" value="Unassembled WGS sequence"/>
</dbReference>
<reference evidence="3" key="1">
    <citation type="journal article" date="2015" name="Genome Announc.">
        <title>Draft genome sequence of Talaromyces cellulolyticus strain Y-94, a source of lignocellulosic biomass-degrading enzymes.</title>
        <authorList>
            <person name="Fujii T."/>
            <person name="Koike H."/>
            <person name="Sawayama S."/>
            <person name="Yano S."/>
            <person name="Inoue H."/>
        </authorList>
    </citation>
    <scope>NUCLEOTIDE SEQUENCE [LARGE SCALE GENOMIC DNA]</scope>
    <source>
        <strain evidence="3">Y-94</strain>
    </source>
</reference>
<name>A0A6V8H0A6_TALPI</name>
<comment type="caution">
    <text evidence="2">The sequence shown here is derived from an EMBL/GenBank/DDBJ whole genome shotgun (WGS) entry which is preliminary data.</text>
</comment>
<keyword evidence="3" id="KW-1185">Reference proteome</keyword>
<feature type="region of interest" description="Disordered" evidence="1">
    <location>
        <begin position="238"/>
        <end position="261"/>
    </location>
</feature>
<evidence type="ECO:0000256" key="1">
    <source>
        <dbReference type="SAM" id="MobiDB-lite"/>
    </source>
</evidence>
<evidence type="ECO:0000313" key="3">
    <source>
        <dbReference type="Proteomes" id="UP000053095"/>
    </source>
</evidence>
<evidence type="ECO:0000313" key="2">
    <source>
        <dbReference type="EMBL" id="GAM34750.1"/>
    </source>
</evidence>
<protein>
    <submittedName>
        <fullName evidence="2">Uncharacterized protein</fullName>
    </submittedName>
</protein>